<reference evidence="1 2" key="1">
    <citation type="journal article" date="2021" name="Elife">
        <title>Chloroplast acquisition without the gene transfer in kleptoplastic sea slugs, Plakobranchus ocellatus.</title>
        <authorList>
            <person name="Maeda T."/>
            <person name="Takahashi S."/>
            <person name="Yoshida T."/>
            <person name="Shimamura S."/>
            <person name="Takaki Y."/>
            <person name="Nagai Y."/>
            <person name="Toyoda A."/>
            <person name="Suzuki Y."/>
            <person name="Arimoto A."/>
            <person name="Ishii H."/>
            <person name="Satoh N."/>
            <person name="Nishiyama T."/>
            <person name="Hasebe M."/>
            <person name="Maruyama T."/>
            <person name="Minagawa J."/>
            <person name="Obokata J."/>
            <person name="Shigenobu S."/>
        </authorList>
    </citation>
    <scope>NUCLEOTIDE SEQUENCE [LARGE SCALE GENOMIC DNA]</scope>
</reference>
<gene>
    <name evidence="1" type="ORF">PoB_001331100</name>
</gene>
<organism evidence="1 2">
    <name type="scientific">Plakobranchus ocellatus</name>
    <dbReference type="NCBI Taxonomy" id="259542"/>
    <lineage>
        <taxon>Eukaryota</taxon>
        <taxon>Metazoa</taxon>
        <taxon>Spiralia</taxon>
        <taxon>Lophotrochozoa</taxon>
        <taxon>Mollusca</taxon>
        <taxon>Gastropoda</taxon>
        <taxon>Heterobranchia</taxon>
        <taxon>Euthyneura</taxon>
        <taxon>Panpulmonata</taxon>
        <taxon>Sacoglossa</taxon>
        <taxon>Placobranchoidea</taxon>
        <taxon>Plakobranchidae</taxon>
        <taxon>Plakobranchus</taxon>
    </lineage>
</organism>
<sequence>MRVCQSVWKIIRASCRNLRRVVNKAETGLDYKICGFQSKRADSIAMGAYKRDIDIYVPRRIQQGNSRYLVSNMITMSLNSEAFDEIQPLLLCLQESNHSPESPDHRFLIVCACAQNLPQLRCKSLFQMANSPKAV</sequence>
<accession>A0AAV3YTQ6</accession>
<proteinExistence type="predicted"/>
<comment type="caution">
    <text evidence="1">The sequence shown here is derived from an EMBL/GenBank/DDBJ whole genome shotgun (WGS) entry which is preliminary data.</text>
</comment>
<protein>
    <submittedName>
        <fullName evidence="1">Uncharacterized protein</fullName>
    </submittedName>
</protein>
<dbReference type="Proteomes" id="UP000735302">
    <property type="component" value="Unassembled WGS sequence"/>
</dbReference>
<name>A0AAV3YTQ6_9GAST</name>
<evidence type="ECO:0000313" key="2">
    <source>
        <dbReference type="Proteomes" id="UP000735302"/>
    </source>
</evidence>
<dbReference type="EMBL" id="BLXT01001601">
    <property type="protein sequence ID" value="GFN86805.1"/>
    <property type="molecule type" value="Genomic_DNA"/>
</dbReference>
<keyword evidence="2" id="KW-1185">Reference proteome</keyword>
<evidence type="ECO:0000313" key="1">
    <source>
        <dbReference type="EMBL" id="GFN86805.1"/>
    </source>
</evidence>
<dbReference type="AlphaFoldDB" id="A0AAV3YTQ6"/>